<proteinExistence type="predicted"/>
<reference evidence="1" key="1">
    <citation type="journal article" date="2021" name="New Phytol.">
        <title>Evolutionary innovations through gain and loss of genes in the ectomycorrhizal Boletales.</title>
        <authorList>
            <person name="Wu G."/>
            <person name="Miyauchi S."/>
            <person name="Morin E."/>
            <person name="Kuo A."/>
            <person name="Drula E."/>
            <person name="Varga T."/>
            <person name="Kohler A."/>
            <person name="Feng B."/>
            <person name="Cao Y."/>
            <person name="Lipzen A."/>
            <person name="Daum C."/>
            <person name="Hundley H."/>
            <person name="Pangilinan J."/>
            <person name="Johnson J."/>
            <person name="Barry K."/>
            <person name="LaButti K."/>
            <person name="Ng V."/>
            <person name="Ahrendt S."/>
            <person name="Min B."/>
            <person name="Choi I.G."/>
            <person name="Park H."/>
            <person name="Plett J.M."/>
            <person name="Magnuson J."/>
            <person name="Spatafora J.W."/>
            <person name="Nagy L.G."/>
            <person name="Henrissat B."/>
            <person name="Grigoriev I.V."/>
            <person name="Yang Z.L."/>
            <person name="Xu J."/>
            <person name="Martin F.M."/>
        </authorList>
    </citation>
    <scope>NUCLEOTIDE SEQUENCE</scope>
    <source>
        <strain evidence="1">KUC20120723A-06</strain>
    </source>
</reference>
<organism evidence="1 2">
    <name type="scientific">Leucogyrophana mollusca</name>
    <dbReference type="NCBI Taxonomy" id="85980"/>
    <lineage>
        <taxon>Eukaryota</taxon>
        <taxon>Fungi</taxon>
        <taxon>Dikarya</taxon>
        <taxon>Basidiomycota</taxon>
        <taxon>Agaricomycotina</taxon>
        <taxon>Agaricomycetes</taxon>
        <taxon>Agaricomycetidae</taxon>
        <taxon>Boletales</taxon>
        <taxon>Boletales incertae sedis</taxon>
        <taxon>Leucogyrophana</taxon>
    </lineage>
</organism>
<evidence type="ECO:0000313" key="1">
    <source>
        <dbReference type="EMBL" id="KAH7923621.1"/>
    </source>
</evidence>
<dbReference type="EMBL" id="MU266447">
    <property type="protein sequence ID" value="KAH7923621.1"/>
    <property type="molecule type" value="Genomic_DNA"/>
</dbReference>
<sequence>MITSLFVLLPLLFASYFYASFPPNPETVIHPSLSSLPRSSPSWDIYPEDFYPGGAYATFSYGKVRYWLLGPEDGQKVVLIHGLSIPSIIWKDVAPLLASHGYRVLLYDLYGRGYSDAPHLTYDVSLHTTQLALLMQHVKWDSAHIVGVSMGGAIATAFSFHFPNLVNGKVALIASAGIIESSDISRTAKFMSSPFVQTISSLPPFQTCIQHYIRHLANPSESSPPNPILEIVRLQSAHLPHYNAAVASCLRDGPIRGLTSAFEALAHSGNQVLLIHGTEDRTVPYKYTSKIRTLVPDAELVTIPEGGHDITVTHADEVSEALLRFLGSAKAKSNNTQ</sequence>
<dbReference type="Proteomes" id="UP000790709">
    <property type="component" value="Unassembled WGS sequence"/>
</dbReference>
<keyword evidence="2" id="KW-1185">Reference proteome</keyword>
<protein>
    <submittedName>
        <fullName evidence="1">Alpha/beta-hydrolase</fullName>
    </submittedName>
</protein>
<evidence type="ECO:0000313" key="2">
    <source>
        <dbReference type="Proteomes" id="UP000790709"/>
    </source>
</evidence>
<name>A0ACB8BD42_9AGAM</name>
<gene>
    <name evidence="1" type="ORF">BV22DRAFT_1113294</name>
</gene>
<comment type="caution">
    <text evidence="1">The sequence shown here is derived from an EMBL/GenBank/DDBJ whole genome shotgun (WGS) entry which is preliminary data.</text>
</comment>
<accession>A0ACB8BD42</accession>